<gene>
    <name evidence="2" type="ORF">A2W14_06590</name>
</gene>
<sequence>MANLTEISIGVRKTATFIGFLLVVFMILRFFAGLAINYYRATHQPPPAAPNVAFGKLPKPKFIKSANLSSGMTFTLQNIEGRPPETTPSAKVFTMPKKSYTFESGEEAKKLAKTFEFEGEPTVDSVYYYYVKENDPNLTLFVDGTNLNFQLKYNFLTDFNIFKIGQIASTDEAIQNLREYLSYTNLIDESILNGLTTTEILIFDDRLKKLVPASSLSTAHAVRINYFRNDIDGLKVLPDEFYKSYNYAVYMPTTEKDLNNILEISYIFWPIDMNNMATYPVISGEEAYQALTGGAASVINRGDNGSEIVIRKIYLAYYDSSAAQQYLQPIFVFEGDNNFVAYYPAVRPEYLD</sequence>
<keyword evidence="1" id="KW-0472">Membrane</keyword>
<organism evidence="2 3">
    <name type="scientific">Candidatus Gottesmanbacteria bacterium RBG_16_37_8</name>
    <dbReference type="NCBI Taxonomy" id="1798371"/>
    <lineage>
        <taxon>Bacteria</taxon>
        <taxon>Candidatus Gottesmaniibacteriota</taxon>
    </lineage>
</organism>
<name>A0A1F5YS15_9BACT</name>
<comment type="caution">
    <text evidence="2">The sequence shown here is derived from an EMBL/GenBank/DDBJ whole genome shotgun (WGS) entry which is preliminary data.</text>
</comment>
<evidence type="ECO:0000313" key="2">
    <source>
        <dbReference type="EMBL" id="OGG02767.1"/>
    </source>
</evidence>
<keyword evidence="1" id="KW-0812">Transmembrane</keyword>
<evidence type="ECO:0000256" key="1">
    <source>
        <dbReference type="SAM" id="Phobius"/>
    </source>
</evidence>
<reference evidence="2 3" key="1">
    <citation type="journal article" date="2016" name="Nat. Commun.">
        <title>Thousands of microbial genomes shed light on interconnected biogeochemical processes in an aquifer system.</title>
        <authorList>
            <person name="Anantharaman K."/>
            <person name="Brown C.T."/>
            <person name="Hug L.A."/>
            <person name="Sharon I."/>
            <person name="Castelle C.J."/>
            <person name="Probst A.J."/>
            <person name="Thomas B.C."/>
            <person name="Singh A."/>
            <person name="Wilkins M.J."/>
            <person name="Karaoz U."/>
            <person name="Brodie E.L."/>
            <person name="Williams K.H."/>
            <person name="Hubbard S.S."/>
            <person name="Banfield J.F."/>
        </authorList>
    </citation>
    <scope>NUCLEOTIDE SEQUENCE [LARGE SCALE GENOMIC DNA]</scope>
</reference>
<keyword evidence="1" id="KW-1133">Transmembrane helix</keyword>
<dbReference type="AlphaFoldDB" id="A0A1F5YS15"/>
<dbReference type="EMBL" id="MFJA01000052">
    <property type="protein sequence ID" value="OGG02767.1"/>
    <property type="molecule type" value="Genomic_DNA"/>
</dbReference>
<protein>
    <recommendedName>
        <fullName evidence="4">Regulatory protein YycH domain-containing protein</fullName>
    </recommendedName>
</protein>
<feature type="transmembrane region" description="Helical" evidence="1">
    <location>
        <begin position="17"/>
        <end position="39"/>
    </location>
</feature>
<evidence type="ECO:0000313" key="3">
    <source>
        <dbReference type="Proteomes" id="UP000176665"/>
    </source>
</evidence>
<dbReference type="Proteomes" id="UP000176665">
    <property type="component" value="Unassembled WGS sequence"/>
</dbReference>
<evidence type="ECO:0008006" key="4">
    <source>
        <dbReference type="Google" id="ProtNLM"/>
    </source>
</evidence>
<accession>A0A1F5YS15</accession>
<proteinExistence type="predicted"/>